<protein>
    <recommendedName>
        <fullName evidence="2">ABM domain-containing protein</fullName>
    </recommendedName>
</protein>
<dbReference type="InterPro" id="IPR050744">
    <property type="entry name" value="AI-2_Isomerase_LsrG"/>
</dbReference>
<feature type="region of interest" description="Disordered" evidence="1">
    <location>
        <begin position="99"/>
        <end position="121"/>
    </location>
</feature>
<dbReference type="Pfam" id="PF03992">
    <property type="entry name" value="ABM"/>
    <property type="match status" value="1"/>
</dbReference>
<evidence type="ECO:0000313" key="4">
    <source>
        <dbReference type="Proteomes" id="UP000643279"/>
    </source>
</evidence>
<dbReference type="Proteomes" id="UP000643279">
    <property type="component" value="Unassembled WGS sequence"/>
</dbReference>
<name>A0ABQ2AXV5_9MICC</name>
<organism evidence="3 4">
    <name type="scientific">Arthrobacter liuii</name>
    <dbReference type="NCBI Taxonomy" id="1476996"/>
    <lineage>
        <taxon>Bacteria</taxon>
        <taxon>Bacillati</taxon>
        <taxon>Actinomycetota</taxon>
        <taxon>Actinomycetes</taxon>
        <taxon>Micrococcales</taxon>
        <taxon>Micrococcaceae</taxon>
        <taxon>Arthrobacter</taxon>
    </lineage>
</organism>
<dbReference type="PANTHER" id="PTHR33336">
    <property type="entry name" value="QUINOL MONOOXYGENASE YGIN-RELATED"/>
    <property type="match status" value="1"/>
</dbReference>
<sequence length="121" mass="13129">MTKDETQVWLMPVFTAKAGHEATLHEALIGLQSLSRKDPGCLEYTVFSDDQRPGRFVLIEGWARPEDLAAHNEEDHVKEFVQGVQALLAEPFSVTPITPLTGLSSEVQGAAPSPTSGTTEP</sequence>
<proteinExistence type="predicted"/>
<comment type="caution">
    <text evidence="3">The sequence shown here is derived from an EMBL/GenBank/DDBJ whole genome shotgun (WGS) entry which is preliminary data.</text>
</comment>
<dbReference type="EMBL" id="BMFW01000019">
    <property type="protein sequence ID" value="GGH98905.1"/>
    <property type="molecule type" value="Genomic_DNA"/>
</dbReference>
<dbReference type="SUPFAM" id="SSF54909">
    <property type="entry name" value="Dimeric alpha+beta barrel"/>
    <property type="match status" value="1"/>
</dbReference>
<dbReference type="InterPro" id="IPR007138">
    <property type="entry name" value="ABM_dom"/>
</dbReference>
<dbReference type="Gene3D" id="3.30.70.100">
    <property type="match status" value="1"/>
</dbReference>
<dbReference type="RefSeq" id="WP_229748517.1">
    <property type="nucleotide sequence ID" value="NZ_BMFW01000019.1"/>
</dbReference>
<keyword evidence="4" id="KW-1185">Reference proteome</keyword>
<dbReference type="PROSITE" id="PS51725">
    <property type="entry name" value="ABM"/>
    <property type="match status" value="1"/>
</dbReference>
<evidence type="ECO:0000313" key="3">
    <source>
        <dbReference type="EMBL" id="GGH98905.1"/>
    </source>
</evidence>
<accession>A0ABQ2AXV5</accession>
<reference evidence="4" key="1">
    <citation type="journal article" date="2019" name="Int. J. Syst. Evol. Microbiol.">
        <title>The Global Catalogue of Microorganisms (GCM) 10K type strain sequencing project: providing services to taxonomists for standard genome sequencing and annotation.</title>
        <authorList>
            <consortium name="The Broad Institute Genomics Platform"/>
            <consortium name="The Broad Institute Genome Sequencing Center for Infectious Disease"/>
            <person name="Wu L."/>
            <person name="Ma J."/>
        </authorList>
    </citation>
    <scope>NUCLEOTIDE SEQUENCE [LARGE SCALE GENOMIC DNA]</scope>
    <source>
        <strain evidence="4">CGMCC 1.12778</strain>
    </source>
</reference>
<gene>
    <name evidence="3" type="ORF">GCM10007170_32520</name>
</gene>
<dbReference type="PANTHER" id="PTHR33336:SF3">
    <property type="entry name" value="ABM DOMAIN-CONTAINING PROTEIN"/>
    <property type="match status" value="1"/>
</dbReference>
<feature type="domain" description="ABM" evidence="2">
    <location>
        <begin position="8"/>
        <end position="98"/>
    </location>
</feature>
<evidence type="ECO:0000259" key="2">
    <source>
        <dbReference type="PROSITE" id="PS51725"/>
    </source>
</evidence>
<evidence type="ECO:0000256" key="1">
    <source>
        <dbReference type="SAM" id="MobiDB-lite"/>
    </source>
</evidence>
<dbReference type="InterPro" id="IPR011008">
    <property type="entry name" value="Dimeric_a/b-barrel"/>
</dbReference>